<dbReference type="SUPFAM" id="SSF81321">
    <property type="entry name" value="Family A G protein-coupled receptor-like"/>
    <property type="match status" value="1"/>
</dbReference>
<keyword evidence="3 9" id="KW-0812">Transmembrane</keyword>
<keyword evidence="8" id="KW-0807">Transducer</keyword>
<dbReference type="PRINTS" id="PR00237">
    <property type="entry name" value="GPCRRHODOPSN"/>
</dbReference>
<evidence type="ECO:0000256" key="3">
    <source>
        <dbReference type="ARBA" id="ARBA00022692"/>
    </source>
</evidence>
<keyword evidence="2" id="KW-1003">Cell membrane</keyword>
<dbReference type="AlphaFoldDB" id="A0A8J4X3H4"/>
<feature type="domain" description="G-protein coupled receptors family 1 profile" evidence="10">
    <location>
        <begin position="1"/>
        <end position="194"/>
    </location>
</feature>
<keyword evidence="12" id="KW-1185">Reference proteome</keyword>
<evidence type="ECO:0000256" key="6">
    <source>
        <dbReference type="ARBA" id="ARBA00023136"/>
    </source>
</evidence>
<dbReference type="GO" id="GO:0005886">
    <property type="term" value="C:plasma membrane"/>
    <property type="evidence" value="ECO:0007669"/>
    <property type="project" value="UniProtKB-SubCell"/>
</dbReference>
<keyword evidence="7 11" id="KW-0675">Receptor</keyword>
<dbReference type="InterPro" id="IPR017452">
    <property type="entry name" value="GPCR_Rhodpsn_7TM"/>
</dbReference>
<evidence type="ECO:0000259" key="10">
    <source>
        <dbReference type="PROSITE" id="PS50262"/>
    </source>
</evidence>
<evidence type="ECO:0000313" key="12">
    <source>
        <dbReference type="Proteomes" id="UP000748531"/>
    </source>
</evidence>
<evidence type="ECO:0000256" key="4">
    <source>
        <dbReference type="ARBA" id="ARBA00022989"/>
    </source>
</evidence>
<dbReference type="Pfam" id="PF00001">
    <property type="entry name" value="7tm_1"/>
    <property type="match status" value="1"/>
</dbReference>
<comment type="subcellular location">
    <subcellularLocation>
        <location evidence="1">Cell membrane</location>
        <topology evidence="1">Multi-pass membrane protein</topology>
    </subcellularLocation>
</comment>
<dbReference type="GO" id="GO:0004995">
    <property type="term" value="F:tachykinin receptor activity"/>
    <property type="evidence" value="ECO:0007669"/>
    <property type="project" value="InterPro"/>
</dbReference>
<dbReference type="EMBL" id="LUCH01000186">
    <property type="protein sequence ID" value="KAF5405847.1"/>
    <property type="molecule type" value="Genomic_DNA"/>
</dbReference>
<evidence type="ECO:0000313" key="11">
    <source>
        <dbReference type="EMBL" id="KAF5405847.1"/>
    </source>
</evidence>
<evidence type="ECO:0000256" key="9">
    <source>
        <dbReference type="SAM" id="Phobius"/>
    </source>
</evidence>
<feature type="transmembrane region" description="Helical" evidence="9">
    <location>
        <begin position="180"/>
        <end position="197"/>
    </location>
</feature>
<comment type="caution">
    <text evidence="11">The sequence shown here is derived from an EMBL/GenBank/DDBJ whole genome shotgun (WGS) entry which is preliminary data.</text>
</comment>
<gene>
    <name evidence="11" type="ORF">PHET_00654</name>
</gene>
<evidence type="ECO:0000256" key="5">
    <source>
        <dbReference type="ARBA" id="ARBA00023040"/>
    </source>
</evidence>
<dbReference type="InterPro" id="IPR001681">
    <property type="entry name" value="Neurokn_rcpt"/>
</dbReference>
<dbReference type="PROSITE" id="PS50262">
    <property type="entry name" value="G_PROTEIN_RECEP_F1_2"/>
    <property type="match status" value="1"/>
</dbReference>
<reference evidence="11" key="1">
    <citation type="submission" date="2019-05" db="EMBL/GenBank/DDBJ databases">
        <title>Annotation for the trematode Paragonimus heterotremus.</title>
        <authorList>
            <person name="Choi Y.-J."/>
        </authorList>
    </citation>
    <scope>NUCLEOTIDE SEQUENCE</scope>
    <source>
        <strain evidence="11">LC</strain>
    </source>
</reference>
<keyword evidence="4 9" id="KW-1133">Transmembrane helix</keyword>
<evidence type="ECO:0000256" key="1">
    <source>
        <dbReference type="ARBA" id="ARBA00004651"/>
    </source>
</evidence>
<evidence type="ECO:0000256" key="7">
    <source>
        <dbReference type="ARBA" id="ARBA00023170"/>
    </source>
</evidence>
<keyword evidence="5" id="KW-0297">G-protein coupled receptor</keyword>
<dbReference type="Gene3D" id="1.20.1070.10">
    <property type="entry name" value="Rhodopsin 7-helix transmembrane proteins"/>
    <property type="match status" value="1"/>
</dbReference>
<dbReference type="OrthoDB" id="5981855at2759"/>
<accession>A0A8J4X3H4</accession>
<dbReference type="InterPro" id="IPR000276">
    <property type="entry name" value="GPCR_Rhodpsn"/>
</dbReference>
<feature type="transmembrane region" description="Helical" evidence="9">
    <location>
        <begin position="138"/>
        <end position="160"/>
    </location>
</feature>
<dbReference type="Proteomes" id="UP000748531">
    <property type="component" value="Unassembled WGS sequence"/>
</dbReference>
<feature type="transmembrane region" description="Helical" evidence="9">
    <location>
        <begin position="12"/>
        <end position="35"/>
    </location>
</feature>
<name>A0A8J4X3H4_9TREM</name>
<sequence>MYPLRPRSSPKATIFFIFLIWISAFIVGLPGLVAAELFDQKTVNFTKVHNDTGLQVTQEISELEVKVTMKLHCSFNLSPELLELYDYALFILMYLLPLTTLAATYVPISIRLWRHREIGEITRAQAESIRSKRRAVKMMCVVMSIFAVCWLPYQLFFIIIRIKPSVQAYKHLPKIFVSCYWLAMSNAIYNPIIYFTMNRR</sequence>
<evidence type="ECO:0000256" key="2">
    <source>
        <dbReference type="ARBA" id="ARBA00022475"/>
    </source>
</evidence>
<dbReference type="PANTHER" id="PTHR46925:SF2">
    <property type="entry name" value="G-PROTEIN COUPLED RECEPTOR TKR-1-RELATED"/>
    <property type="match status" value="1"/>
</dbReference>
<protein>
    <submittedName>
        <fullName evidence="11">Tachykinin peptides receptor 99D</fullName>
    </submittedName>
</protein>
<dbReference type="PANTHER" id="PTHR46925">
    <property type="entry name" value="G-PROTEIN COUPLED RECEPTOR TKR-1-RELATED"/>
    <property type="match status" value="1"/>
</dbReference>
<organism evidence="11 12">
    <name type="scientific">Paragonimus heterotremus</name>
    <dbReference type="NCBI Taxonomy" id="100268"/>
    <lineage>
        <taxon>Eukaryota</taxon>
        <taxon>Metazoa</taxon>
        <taxon>Spiralia</taxon>
        <taxon>Lophotrochozoa</taxon>
        <taxon>Platyhelminthes</taxon>
        <taxon>Trematoda</taxon>
        <taxon>Digenea</taxon>
        <taxon>Plagiorchiida</taxon>
        <taxon>Troglotremata</taxon>
        <taxon>Troglotrematidae</taxon>
        <taxon>Paragonimus</taxon>
    </lineage>
</organism>
<feature type="transmembrane region" description="Helical" evidence="9">
    <location>
        <begin position="87"/>
        <end position="108"/>
    </location>
</feature>
<evidence type="ECO:0000256" key="8">
    <source>
        <dbReference type="ARBA" id="ARBA00023224"/>
    </source>
</evidence>
<keyword evidence="6 9" id="KW-0472">Membrane</keyword>
<proteinExistence type="predicted"/>